<accession>A0A318ZF61</accession>
<dbReference type="Proteomes" id="UP000248349">
    <property type="component" value="Unassembled WGS sequence"/>
</dbReference>
<keyword evidence="2" id="KW-1185">Reference proteome</keyword>
<dbReference type="AlphaFoldDB" id="A0A318ZF61"/>
<protein>
    <recommendedName>
        <fullName evidence="3">BTB domain-containing protein</fullName>
    </recommendedName>
</protein>
<dbReference type="InterPro" id="IPR011333">
    <property type="entry name" value="SKP1/BTB/POZ_sf"/>
</dbReference>
<evidence type="ECO:0000313" key="1">
    <source>
        <dbReference type="EMBL" id="PYH46059.1"/>
    </source>
</evidence>
<dbReference type="SUPFAM" id="SSF54695">
    <property type="entry name" value="POZ domain"/>
    <property type="match status" value="1"/>
</dbReference>
<evidence type="ECO:0000313" key="2">
    <source>
        <dbReference type="Proteomes" id="UP000248349"/>
    </source>
</evidence>
<reference evidence="1 2" key="1">
    <citation type="submission" date="2016-12" db="EMBL/GenBank/DDBJ databases">
        <title>The genomes of Aspergillus section Nigri reveals drivers in fungal speciation.</title>
        <authorList>
            <consortium name="DOE Joint Genome Institute"/>
            <person name="Vesth T.C."/>
            <person name="Nybo J."/>
            <person name="Theobald S."/>
            <person name="Brandl J."/>
            <person name="Frisvad J.C."/>
            <person name="Nielsen K.F."/>
            <person name="Lyhne E.K."/>
            <person name="Kogle M.E."/>
            <person name="Kuo A."/>
            <person name="Riley R."/>
            <person name="Clum A."/>
            <person name="Nolan M."/>
            <person name="Lipzen A."/>
            <person name="Salamov A."/>
            <person name="Henrissat B."/>
            <person name="Wiebenga A."/>
            <person name="De Vries R.P."/>
            <person name="Grigoriev I.V."/>
            <person name="Mortensen U.H."/>
            <person name="Andersen M.R."/>
            <person name="Baker S.E."/>
        </authorList>
    </citation>
    <scope>NUCLEOTIDE SEQUENCE [LARGE SCALE GENOMIC DNA]</scope>
    <source>
        <strain evidence="1 2">JOP 1030-1</strain>
    </source>
</reference>
<dbReference type="CDD" id="cd18186">
    <property type="entry name" value="BTB_POZ_ZBTB_KLHL-like"/>
    <property type="match status" value="1"/>
</dbReference>
<dbReference type="EMBL" id="KZ821229">
    <property type="protein sequence ID" value="PYH46059.1"/>
    <property type="molecule type" value="Genomic_DNA"/>
</dbReference>
<name>A0A318ZF61_9EURO</name>
<gene>
    <name evidence="1" type="ORF">BP01DRAFT_382234</name>
</gene>
<dbReference type="GeneID" id="37078588"/>
<dbReference type="RefSeq" id="XP_025432041.1">
    <property type="nucleotide sequence ID" value="XM_025577359.1"/>
</dbReference>
<evidence type="ECO:0008006" key="3">
    <source>
        <dbReference type="Google" id="ProtNLM"/>
    </source>
</evidence>
<dbReference type="STRING" id="1450539.A0A318ZF61"/>
<sequence>MSTNSGRFEDAKAGELCDLELECEGVKLTVHKIVVWNRSEESRTNVVQIPDFSLATVKRMVEYMYLGDYTLGNELKWDLRYVVPNTRTRRFVSWQILNEMQELAGLRVDTSSDLAAALASDHSPDLISITESANDPTDSTPLTTAETLRPHLEMRMIAGYYLIPGRGFFALEMSGPSFGDVQQEQEAKP</sequence>
<dbReference type="OrthoDB" id="6359816at2759"/>
<dbReference type="Gene3D" id="3.30.710.10">
    <property type="entry name" value="Potassium Channel Kv1.1, Chain A"/>
    <property type="match status" value="1"/>
</dbReference>
<organism evidence="1 2">
    <name type="scientific">Aspergillus saccharolyticus JOP 1030-1</name>
    <dbReference type="NCBI Taxonomy" id="1450539"/>
    <lineage>
        <taxon>Eukaryota</taxon>
        <taxon>Fungi</taxon>
        <taxon>Dikarya</taxon>
        <taxon>Ascomycota</taxon>
        <taxon>Pezizomycotina</taxon>
        <taxon>Eurotiomycetes</taxon>
        <taxon>Eurotiomycetidae</taxon>
        <taxon>Eurotiales</taxon>
        <taxon>Aspergillaceae</taxon>
        <taxon>Aspergillus</taxon>
        <taxon>Aspergillus subgen. Circumdati</taxon>
    </lineage>
</organism>
<proteinExistence type="predicted"/>